<reference evidence="3" key="1">
    <citation type="submission" date="2023-03" db="EMBL/GenBank/DDBJ databases">
        <title>Electrophorus voltai genome.</title>
        <authorList>
            <person name="Bian C."/>
        </authorList>
    </citation>
    <scope>NUCLEOTIDE SEQUENCE</scope>
    <source>
        <strain evidence="3">CB-2022</strain>
        <tissue evidence="3">Muscle</tissue>
    </source>
</reference>
<evidence type="ECO:0000313" key="3">
    <source>
        <dbReference type="EMBL" id="KAK1794540.1"/>
    </source>
</evidence>
<evidence type="ECO:0000256" key="1">
    <source>
        <dbReference type="ARBA" id="ARBA00008839"/>
    </source>
</evidence>
<feature type="compositionally biased region" description="Pro residues" evidence="2">
    <location>
        <begin position="298"/>
        <end position="309"/>
    </location>
</feature>
<feature type="region of interest" description="Disordered" evidence="2">
    <location>
        <begin position="421"/>
        <end position="451"/>
    </location>
</feature>
<feature type="region of interest" description="Disordered" evidence="2">
    <location>
        <begin position="261"/>
        <end position="312"/>
    </location>
</feature>
<accession>A0AAD8ZB36</accession>
<dbReference type="Pfam" id="PF03359">
    <property type="entry name" value="GKAP"/>
    <property type="match status" value="1"/>
</dbReference>
<sequence>MMSMETRFAHLYKRESSVSMIRVKMSRRRSQTHKENRERMQNLRRRLDQLPESELSMDLSTLEKSVIPAQETGHKTKAGNSAAEERKNMLARFKEQKALQKEKERREKEKKGVFKFGLYRPQPLGYLPSNPVVLTTAKTAVSVQSTRVTRSMKQQPQLKVSTLAGHQCAFGMVWSETLLVMRNVFQQPAKEEVPAVTPSLPEEAKMVEKAKLTGTSFAPQGFVFQPPVGLRTFQSRPLSPQSAEAFLSPSFSFEPKTELTVATPLPHAPPPAPPSPPPSCVSSAPPASTSRVASAPSPASPSPPFSPPEPQHDVSYFRAVMASETERLTGLSELWETRFDDSSVPEEMRDQMRTAVGQARLLMKERFGQFRGLVDDCDLGRGEKITTCSDLQGFWDMVYFQVEDVNKKFNALKEAESRGWHEETKTVTKQKKVLKKPPVAGSKPGAGGGASAAAKSRLAAVKAAMKARQAAVEQASGAAGVLQGELAPDAAANTAAAQTVMFHGGFFQVESPAKVVGAVRRSSRLSAAPLPQPSPRVSKFGTPGRLHRSTVISRASPLPHVTIATPAKVAPPTATPDRTSRSPPESFPCSPKPPPISPTCHALAPVASPRVSHAEHDTPDSDFATAPADAPVSQSPEIQAHSCPHQPEATLPLHLPEQLCTVPEEATPESDALTESSHEQAEEPVVPELVAVHPATDASPVRSGSPGLSRSPPVSTTFPPQVEILDRQASAPSSPCMMSSTPQVLSPAPSDNAAFP</sequence>
<comment type="similarity">
    <text evidence="1">Belongs to the SAPAP family.</text>
</comment>
<dbReference type="GO" id="GO:0007346">
    <property type="term" value="P:regulation of mitotic cell cycle"/>
    <property type="evidence" value="ECO:0007669"/>
    <property type="project" value="TreeGrafter"/>
</dbReference>
<dbReference type="AlphaFoldDB" id="A0AAD8ZB36"/>
<dbReference type="GO" id="GO:0031616">
    <property type="term" value="C:spindle pole centrosome"/>
    <property type="evidence" value="ECO:0007669"/>
    <property type="project" value="TreeGrafter"/>
</dbReference>
<dbReference type="PANTHER" id="PTHR12353:SF1">
    <property type="entry name" value="DISKS LARGE-ASSOCIATED PROTEIN 5"/>
    <property type="match status" value="1"/>
</dbReference>
<evidence type="ECO:0000313" key="4">
    <source>
        <dbReference type="Proteomes" id="UP001239994"/>
    </source>
</evidence>
<dbReference type="GO" id="GO:0005737">
    <property type="term" value="C:cytoplasm"/>
    <property type="evidence" value="ECO:0007669"/>
    <property type="project" value="TreeGrafter"/>
</dbReference>
<evidence type="ECO:0000256" key="2">
    <source>
        <dbReference type="SAM" id="MobiDB-lite"/>
    </source>
</evidence>
<keyword evidence="4" id="KW-1185">Reference proteome</keyword>
<feature type="compositionally biased region" description="Low complexity" evidence="2">
    <location>
        <begin position="280"/>
        <end position="297"/>
    </location>
</feature>
<feature type="compositionally biased region" description="Low complexity" evidence="2">
    <location>
        <begin position="683"/>
        <end position="715"/>
    </location>
</feature>
<dbReference type="GO" id="GO:0005634">
    <property type="term" value="C:nucleus"/>
    <property type="evidence" value="ECO:0007669"/>
    <property type="project" value="TreeGrafter"/>
</dbReference>
<dbReference type="PANTHER" id="PTHR12353">
    <property type="entry name" value="DISKS LARGE-ASSOCIATED PROTEIN DAP SAP90/PSD-95-ASSOCIATED PROTEIN"/>
    <property type="match status" value="1"/>
</dbReference>
<dbReference type="GO" id="GO:0007052">
    <property type="term" value="P:mitotic spindle organization"/>
    <property type="evidence" value="ECO:0007669"/>
    <property type="project" value="TreeGrafter"/>
</dbReference>
<name>A0AAD8ZB36_9TELE</name>
<protein>
    <recommendedName>
        <fullName evidence="5">Discs, large (Drosophila) homolog-associated protein 5</fullName>
    </recommendedName>
</protein>
<dbReference type="GO" id="GO:0023052">
    <property type="term" value="P:signaling"/>
    <property type="evidence" value="ECO:0007669"/>
    <property type="project" value="InterPro"/>
</dbReference>
<feature type="compositionally biased region" description="Low complexity" evidence="2">
    <location>
        <begin position="729"/>
        <end position="740"/>
    </location>
</feature>
<gene>
    <name evidence="3" type="ORF">P4O66_010790</name>
</gene>
<feature type="compositionally biased region" description="Low complexity" evidence="2">
    <location>
        <begin position="562"/>
        <end position="589"/>
    </location>
</feature>
<dbReference type="InterPro" id="IPR005026">
    <property type="entry name" value="SAPAP"/>
</dbReference>
<dbReference type="GO" id="GO:0051642">
    <property type="term" value="P:centrosome localization"/>
    <property type="evidence" value="ECO:0007669"/>
    <property type="project" value="TreeGrafter"/>
</dbReference>
<feature type="region of interest" description="Disordered" evidence="2">
    <location>
        <begin position="664"/>
        <end position="756"/>
    </location>
</feature>
<feature type="region of interest" description="Disordered" evidence="2">
    <location>
        <begin position="524"/>
        <end position="544"/>
    </location>
</feature>
<dbReference type="GO" id="GO:0007059">
    <property type="term" value="P:chromosome segregation"/>
    <property type="evidence" value="ECO:0007669"/>
    <property type="project" value="TreeGrafter"/>
</dbReference>
<proteinExistence type="inferred from homology"/>
<dbReference type="GO" id="GO:0051382">
    <property type="term" value="P:kinetochore assembly"/>
    <property type="evidence" value="ECO:0007669"/>
    <property type="project" value="TreeGrafter"/>
</dbReference>
<evidence type="ECO:0008006" key="5">
    <source>
        <dbReference type="Google" id="ProtNLM"/>
    </source>
</evidence>
<feature type="region of interest" description="Disordered" evidence="2">
    <location>
        <begin position="557"/>
        <end position="649"/>
    </location>
</feature>
<comment type="caution">
    <text evidence="3">The sequence shown here is derived from an EMBL/GenBank/DDBJ whole genome shotgun (WGS) entry which is preliminary data.</text>
</comment>
<feature type="compositionally biased region" description="Pro residues" evidence="2">
    <location>
        <begin position="266"/>
        <end position="279"/>
    </location>
</feature>
<dbReference type="GO" id="GO:0008017">
    <property type="term" value="F:microtubule binding"/>
    <property type="evidence" value="ECO:0007669"/>
    <property type="project" value="TreeGrafter"/>
</dbReference>
<dbReference type="EMBL" id="JAROKS010000017">
    <property type="protein sequence ID" value="KAK1794540.1"/>
    <property type="molecule type" value="Genomic_DNA"/>
</dbReference>
<dbReference type="Proteomes" id="UP001239994">
    <property type="component" value="Unassembled WGS sequence"/>
</dbReference>
<organism evidence="3 4">
    <name type="scientific">Electrophorus voltai</name>
    <dbReference type="NCBI Taxonomy" id="2609070"/>
    <lineage>
        <taxon>Eukaryota</taxon>
        <taxon>Metazoa</taxon>
        <taxon>Chordata</taxon>
        <taxon>Craniata</taxon>
        <taxon>Vertebrata</taxon>
        <taxon>Euteleostomi</taxon>
        <taxon>Actinopterygii</taxon>
        <taxon>Neopterygii</taxon>
        <taxon>Teleostei</taxon>
        <taxon>Ostariophysi</taxon>
        <taxon>Gymnotiformes</taxon>
        <taxon>Gymnotoidei</taxon>
        <taxon>Gymnotidae</taxon>
        <taxon>Electrophorus</taxon>
    </lineage>
</organism>